<sequence>MLRATTTLLTATVLLCQGALGDEACEADEAGLLQSTAKKDARRVDGAQVLEAPRMIAEALERHLKAVVEEAASKHKKNDESIPPPHAVEVDWLINGVEKGTKVSIAWDHGCDAAGAGAQKGTCYFAKSDNNNPGGMHIELGKDLDAKARMFVSTKVSAGFINMEMSTDCAMCGEECKLDSSIASVVIKMPDCPISGRKIFLPGSAFDLSGIPDFMHASITSTTTYKRGDGSVIANVHTVVSV</sequence>
<keyword evidence="1" id="KW-0732">Signal</keyword>
<gene>
    <name evidence="2" type="ORF">AAND1436_LOCUS7413</name>
</gene>
<protein>
    <submittedName>
        <fullName evidence="2">Uncharacterized protein</fullName>
    </submittedName>
</protein>
<reference evidence="2" key="1">
    <citation type="submission" date="2021-01" db="EMBL/GenBank/DDBJ databases">
        <authorList>
            <person name="Corre E."/>
            <person name="Pelletier E."/>
            <person name="Niang G."/>
            <person name="Scheremetjew M."/>
            <person name="Finn R."/>
            <person name="Kale V."/>
            <person name="Holt S."/>
            <person name="Cochrane G."/>
            <person name="Meng A."/>
            <person name="Brown T."/>
            <person name="Cohen L."/>
        </authorList>
    </citation>
    <scope>NUCLEOTIDE SEQUENCE</scope>
    <source>
        <strain evidence="2">CCMP2222</strain>
    </source>
</reference>
<evidence type="ECO:0000256" key="1">
    <source>
        <dbReference type="SAM" id="SignalP"/>
    </source>
</evidence>
<dbReference type="AlphaFoldDB" id="A0A7S2F7P5"/>
<dbReference type="EMBL" id="HBGQ01014910">
    <property type="protein sequence ID" value="CAD9379709.1"/>
    <property type="molecule type" value="Transcribed_RNA"/>
</dbReference>
<evidence type="ECO:0000313" key="2">
    <source>
        <dbReference type="EMBL" id="CAD9379709.1"/>
    </source>
</evidence>
<organism evidence="2">
    <name type="scientific">Alexandrium andersonii</name>
    <dbReference type="NCBI Taxonomy" id="327968"/>
    <lineage>
        <taxon>Eukaryota</taxon>
        <taxon>Sar</taxon>
        <taxon>Alveolata</taxon>
        <taxon>Dinophyceae</taxon>
        <taxon>Gonyaulacales</taxon>
        <taxon>Pyrocystaceae</taxon>
        <taxon>Alexandrium</taxon>
    </lineage>
</organism>
<proteinExistence type="predicted"/>
<feature type="chain" id="PRO_5031277066" evidence="1">
    <location>
        <begin position="22"/>
        <end position="242"/>
    </location>
</feature>
<feature type="signal peptide" evidence="1">
    <location>
        <begin position="1"/>
        <end position="21"/>
    </location>
</feature>
<name>A0A7S2F7P5_9DINO</name>
<accession>A0A7S2F7P5</accession>